<dbReference type="OrthoDB" id="773011at2"/>
<dbReference type="GO" id="GO:0004812">
    <property type="term" value="F:aminoacyl-tRNA ligase activity"/>
    <property type="evidence" value="ECO:0007669"/>
    <property type="project" value="UniProtKB-KW"/>
</dbReference>
<name>A0A4U1FWA6_9SPHI</name>
<accession>A0A4U1FWA6</accession>
<keyword evidence="2" id="KW-0436">Ligase</keyword>
<comment type="caution">
    <text evidence="2">The sequence shown here is derived from an EMBL/GenBank/DDBJ whole genome shotgun (WGS) entry which is preliminary data.</text>
</comment>
<reference evidence="2 4" key="2">
    <citation type="submission" date="2019-04" db="EMBL/GenBank/DDBJ databases">
        <title>Pedobacter sp. RP-1-16 sp. nov., isolated from Arctic soil.</title>
        <authorList>
            <person name="Dahal R.H."/>
            <person name="Kim D.-U."/>
        </authorList>
    </citation>
    <scope>NUCLEOTIDE SEQUENCE [LARGE SCALE GENOMIC DNA]</scope>
    <source>
        <strain evidence="2 4">RP-1-16</strain>
    </source>
</reference>
<gene>
    <name evidence="1" type="ORF">EZ444_26130</name>
    <name evidence="2" type="ORF">FBD94_25530</name>
</gene>
<proteinExistence type="predicted"/>
<accession>A0A4R0MAA9</accession>
<dbReference type="AlphaFoldDB" id="A0A4U1FWA6"/>
<keyword evidence="2" id="KW-0030">Aminoacyl-tRNA synthetase</keyword>
<evidence type="ECO:0000313" key="4">
    <source>
        <dbReference type="Proteomes" id="UP000309594"/>
    </source>
</evidence>
<sequence length="36" mass="4108">MSKEVLEISVLVEEKFDMKFDLVAGVFGFILKIFGQ</sequence>
<evidence type="ECO:0000313" key="3">
    <source>
        <dbReference type="Proteomes" id="UP000291117"/>
    </source>
</evidence>
<dbReference type="RefSeq" id="WP_131612855.1">
    <property type="nucleotide sequence ID" value="NZ_SJSM01000037.1"/>
</dbReference>
<dbReference type="Proteomes" id="UP000291117">
    <property type="component" value="Unassembled WGS sequence"/>
</dbReference>
<protein>
    <submittedName>
        <fullName evidence="2">Phenylalanyl-tRNA synthetase subunit alpha</fullName>
    </submittedName>
</protein>
<keyword evidence="3" id="KW-1185">Reference proteome</keyword>
<organism evidence="2 4">
    <name type="scientific">Pedobacter hiemivivus</name>
    <dbReference type="NCBI Taxonomy" id="2530454"/>
    <lineage>
        <taxon>Bacteria</taxon>
        <taxon>Pseudomonadati</taxon>
        <taxon>Bacteroidota</taxon>
        <taxon>Sphingobacteriia</taxon>
        <taxon>Sphingobacteriales</taxon>
        <taxon>Sphingobacteriaceae</taxon>
        <taxon>Pedobacter</taxon>
    </lineage>
</organism>
<evidence type="ECO:0000313" key="2">
    <source>
        <dbReference type="EMBL" id="TKC55088.1"/>
    </source>
</evidence>
<dbReference type="EMBL" id="SWDX01000020">
    <property type="protein sequence ID" value="TKC55088.1"/>
    <property type="molecule type" value="Genomic_DNA"/>
</dbReference>
<dbReference type="EMBL" id="SJSM01000037">
    <property type="protein sequence ID" value="TCC82933.1"/>
    <property type="molecule type" value="Genomic_DNA"/>
</dbReference>
<evidence type="ECO:0000313" key="1">
    <source>
        <dbReference type="EMBL" id="TCC82933.1"/>
    </source>
</evidence>
<dbReference type="Proteomes" id="UP000309594">
    <property type="component" value="Unassembled WGS sequence"/>
</dbReference>
<reference evidence="1 3" key="1">
    <citation type="submission" date="2019-02" db="EMBL/GenBank/DDBJ databases">
        <title>Pedobacter sp. RP-3-8 sp. nov., isolated from Arctic soil.</title>
        <authorList>
            <person name="Dahal R.H."/>
        </authorList>
    </citation>
    <scope>NUCLEOTIDE SEQUENCE [LARGE SCALE GENOMIC DNA]</scope>
    <source>
        <strain evidence="1 3">RP-3-8</strain>
    </source>
</reference>